<accession>A0A8H6USR9</accession>
<dbReference type="PANTHER" id="PTHR21310:SF48">
    <property type="entry name" value="AMINOGLYCOSIDE PHOSPHOTRANSFERASE DOMAIN-CONTAINING PROTEIN"/>
    <property type="match status" value="1"/>
</dbReference>
<dbReference type="CDD" id="cd05120">
    <property type="entry name" value="APH_ChoK_like"/>
    <property type="match status" value="1"/>
</dbReference>
<dbReference type="InterPro" id="IPR002575">
    <property type="entry name" value="Aminoglycoside_PTrfase"/>
</dbReference>
<sequence>MQHSSTPCSACGWTSERQENCCYKSHIKLFYGVSDRGVWSLGSNLILKERSNRAPNFEALNVRFLREETSIPVPTVVEDWEESDGRYFLLMKRIPGTPLSSLWAGMTMDEKENIAKQTANYLMQLRKLHSNKMQSLGGKPIYSAFLFPNGYGLPHGPCSSDNDLWTEMELALEGVPDDARQRLRERMPPAAPYTFTHGDLTSVNIMVDDGNLSGILDWEASGYFPVWWEFTCAGIGLGQEDKEWKTLLQKYMPDFSDAREFWLDFYSLSKYPNLDERGMALLKG</sequence>
<organism evidence="2 3">
    <name type="scientific">Aspergillus hiratsukae</name>
    <dbReference type="NCBI Taxonomy" id="1194566"/>
    <lineage>
        <taxon>Eukaryota</taxon>
        <taxon>Fungi</taxon>
        <taxon>Dikarya</taxon>
        <taxon>Ascomycota</taxon>
        <taxon>Pezizomycotina</taxon>
        <taxon>Eurotiomycetes</taxon>
        <taxon>Eurotiomycetidae</taxon>
        <taxon>Eurotiales</taxon>
        <taxon>Aspergillaceae</taxon>
        <taxon>Aspergillus</taxon>
        <taxon>Aspergillus subgen. Fumigati</taxon>
    </lineage>
</organism>
<dbReference type="Proteomes" id="UP000662466">
    <property type="component" value="Unassembled WGS sequence"/>
</dbReference>
<evidence type="ECO:0000313" key="3">
    <source>
        <dbReference type="Proteomes" id="UP000662466"/>
    </source>
</evidence>
<evidence type="ECO:0000259" key="1">
    <source>
        <dbReference type="Pfam" id="PF01636"/>
    </source>
</evidence>
<dbReference type="PANTHER" id="PTHR21310">
    <property type="entry name" value="AMINOGLYCOSIDE PHOSPHOTRANSFERASE-RELATED-RELATED"/>
    <property type="match status" value="1"/>
</dbReference>
<name>A0A8H6USR9_9EURO</name>
<protein>
    <recommendedName>
        <fullName evidence="1">Aminoglycoside phosphotransferase domain-containing protein</fullName>
    </recommendedName>
</protein>
<dbReference type="InterPro" id="IPR011009">
    <property type="entry name" value="Kinase-like_dom_sf"/>
</dbReference>
<evidence type="ECO:0000313" key="2">
    <source>
        <dbReference type="EMBL" id="KAF7164515.1"/>
    </source>
</evidence>
<feature type="domain" description="Aminoglycoside phosphotransferase" evidence="1">
    <location>
        <begin position="63"/>
        <end position="234"/>
    </location>
</feature>
<gene>
    <name evidence="2" type="ORF">CNMCM6106_001033</name>
</gene>
<dbReference type="EMBL" id="JACBAF010002188">
    <property type="protein sequence ID" value="KAF7164515.1"/>
    <property type="molecule type" value="Genomic_DNA"/>
</dbReference>
<dbReference type="InterPro" id="IPR051678">
    <property type="entry name" value="AGP_Transferase"/>
</dbReference>
<comment type="caution">
    <text evidence="2">The sequence shown here is derived from an EMBL/GenBank/DDBJ whole genome shotgun (WGS) entry which is preliminary data.</text>
</comment>
<dbReference type="Pfam" id="PF01636">
    <property type="entry name" value="APH"/>
    <property type="match status" value="1"/>
</dbReference>
<proteinExistence type="predicted"/>
<reference evidence="2" key="1">
    <citation type="submission" date="2020-06" db="EMBL/GenBank/DDBJ databases">
        <title>Draft genome sequences of strains closely related to Aspergillus parafelis and Aspergillus hiratsukae.</title>
        <authorList>
            <person name="Dos Santos R.A.C."/>
            <person name="Rivero-Menendez O."/>
            <person name="Steenwyk J.L."/>
            <person name="Mead M.E."/>
            <person name="Goldman G.H."/>
            <person name="Alastruey-Izquierdo A."/>
            <person name="Rokas A."/>
        </authorList>
    </citation>
    <scope>NUCLEOTIDE SEQUENCE</scope>
    <source>
        <strain evidence="2">CNM-CM6106</strain>
    </source>
</reference>
<dbReference type="AlphaFoldDB" id="A0A8H6USR9"/>
<dbReference type="SUPFAM" id="SSF56112">
    <property type="entry name" value="Protein kinase-like (PK-like)"/>
    <property type="match status" value="1"/>
</dbReference>
<dbReference type="Gene3D" id="3.90.1200.10">
    <property type="match status" value="1"/>
</dbReference>